<evidence type="ECO:0000313" key="2">
    <source>
        <dbReference type="Proteomes" id="UP000823773"/>
    </source>
</evidence>
<sequence length="93" mass="10662">MRQRRGIDLTVGKPAFDLAAELGKLKIRELAEWHILGAQCSKCHARRWLDRWKLADKYGRETPLATLRPFLRCTACGNRINNSLVLGKMDRNA</sequence>
<organism evidence="1 2">
    <name type="scientific">Ensifer adhaerens</name>
    <name type="common">Sinorhizobium morelense</name>
    <dbReference type="NCBI Taxonomy" id="106592"/>
    <lineage>
        <taxon>Bacteria</taxon>
        <taxon>Pseudomonadati</taxon>
        <taxon>Pseudomonadota</taxon>
        <taxon>Alphaproteobacteria</taxon>
        <taxon>Hyphomicrobiales</taxon>
        <taxon>Rhizobiaceae</taxon>
        <taxon>Sinorhizobium/Ensifer group</taxon>
        <taxon>Ensifer</taxon>
    </lineage>
</organism>
<dbReference type="Proteomes" id="UP000823773">
    <property type="component" value="Unassembled WGS sequence"/>
</dbReference>
<dbReference type="EMBL" id="JAGGJR010000004">
    <property type="protein sequence ID" value="MBP1873563.1"/>
    <property type="molecule type" value="Genomic_DNA"/>
</dbReference>
<keyword evidence="2" id="KW-1185">Reference proteome</keyword>
<comment type="caution">
    <text evidence="1">The sequence shown here is derived from an EMBL/GenBank/DDBJ whole genome shotgun (WGS) entry which is preliminary data.</text>
</comment>
<protein>
    <submittedName>
        <fullName evidence="1">Uncharacterized protein</fullName>
    </submittedName>
</protein>
<name>A0ACC5SY84_ENSAD</name>
<proteinExistence type="predicted"/>
<accession>A0ACC5SY84</accession>
<gene>
    <name evidence="1" type="ORF">J2Z19_003278</name>
</gene>
<reference evidence="1" key="1">
    <citation type="submission" date="2021-03" db="EMBL/GenBank/DDBJ databases">
        <title>Genomic Encyclopedia of Type Strains, Phase IV (KMG-IV): sequencing the most valuable type-strain genomes for metagenomic binning, comparative biology and taxonomic classification.</title>
        <authorList>
            <person name="Goeker M."/>
        </authorList>
    </citation>
    <scope>NUCLEOTIDE SEQUENCE</scope>
    <source>
        <strain evidence="1">DSM 18131</strain>
    </source>
</reference>
<evidence type="ECO:0000313" key="1">
    <source>
        <dbReference type="EMBL" id="MBP1873563.1"/>
    </source>
</evidence>